<dbReference type="Proteomes" id="UP001055439">
    <property type="component" value="Chromosome 7"/>
</dbReference>
<reference evidence="1" key="1">
    <citation type="submission" date="2022-05" db="EMBL/GenBank/DDBJ databases">
        <title>The Musa troglodytarum L. genome provides insights into the mechanism of non-climacteric behaviour and enrichment of carotenoids.</title>
        <authorList>
            <person name="Wang J."/>
        </authorList>
    </citation>
    <scope>NUCLEOTIDE SEQUENCE</scope>
    <source>
        <tissue evidence="1">Leaf</tissue>
    </source>
</reference>
<dbReference type="EMBL" id="CP097509">
    <property type="protein sequence ID" value="URE15024.1"/>
    <property type="molecule type" value="Genomic_DNA"/>
</dbReference>
<dbReference type="AlphaFoldDB" id="A0A9E7GN38"/>
<organism evidence="1 2">
    <name type="scientific">Musa troglodytarum</name>
    <name type="common">fe'i banana</name>
    <dbReference type="NCBI Taxonomy" id="320322"/>
    <lineage>
        <taxon>Eukaryota</taxon>
        <taxon>Viridiplantae</taxon>
        <taxon>Streptophyta</taxon>
        <taxon>Embryophyta</taxon>
        <taxon>Tracheophyta</taxon>
        <taxon>Spermatophyta</taxon>
        <taxon>Magnoliopsida</taxon>
        <taxon>Liliopsida</taxon>
        <taxon>Zingiberales</taxon>
        <taxon>Musaceae</taxon>
        <taxon>Musa</taxon>
    </lineage>
</organism>
<gene>
    <name evidence="1" type="ORF">MUK42_31238</name>
</gene>
<sequence length="157" mass="17693">MECPEDGHMKLSSRIDKVGFPSSIIDSPVLKGISSDFRIATFLLESSKVEVCDGNPVLANANQKYTQWSQPSQEAIFLNEKDANNSSKRCLSVCTETRLGLQHCTCYQLMRSLSSTLTVLIKQQKLYCAQFRNLEKEMMLRRLHVAESAELLVITNC</sequence>
<accession>A0A9E7GN38</accession>
<keyword evidence="2" id="KW-1185">Reference proteome</keyword>
<evidence type="ECO:0000313" key="1">
    <source>
        <dbReference type="EMBL" id="URE15024.1"/>
    </source>
</evidence>
<proteinExistence type="predicted"/>
<protein>
    <submittedName>
        <fullName evidence="1">Uncharacterized protein</fullName>
    </submittedName>
</protein>
<name>A0A9E7GN38_9LILI</name>
<evidence type="ECO:0000313" key="2">
    <source>
        <dbReference type="Proteomes" id="UP001055439"/>
    </source>
</evidence>